<dbReference type="InterPro" id="IPR050405">
    <property type="entry name" value="Intermediate_filament"/>
</dbReference>
<evidence type="ECO:0000259" key="4">
    <source>
        <dbReference type="SMART" id="SM01391"/>
    </source>
</evidence>
<evidence type="ECO:0000256" key="2">
    <source>
        <dbReference type="ARBA" id="ARBA00023054"/>
    </source>
</evidence>
<keyword evidence="1" id="KW-0403">Intermediate filament</keyword>
<dbReference type="Pfam" id="PF00038">
    <property type="entry name" value="Filament"/>
    <property type="match status" value="1"/>
</dbReference>
<dbReference type="AlphaFoldDB" id="A0A673WI16"/>
<dbReference type="Proteomes" id="UP000472277">
    <property type="component" value="Chromosome 13"/>
</dbReference>
<dbReference type="GO" id="GO:0005882">
    <property type="term" value="C:intermediate filament"/>
    <property type="evidence" value="ECO:0007669"/>
    <property type="project" value="UniProtKB-KW"/>
</dbReference>
<dbReference type="GO" id="GO:0045109">
    <property type="term" value="P:intermediate filament organization"/>
    <property type="evidence" value="ECO:0007669"/>
    <property type="project" value="TreeGrafter"/>
</dbReference>
<keyword evidence="2 3" id="KW-0175">Coiled coil</keyword>
<protein>
    <submittedName>
        <fullName evidence="5">Vimentin-related 2</fullName>
    </submittedName>
</protein>
<accession>A0A673WI16</accession>
<dbReference type="OMA" id="MKEQCED"/>
<dbReference type="InterPro" id="IPR039008">
    <property type="entry name" value="IF_rod_dom"/>
</dbReference>
<reference evidence="5" key="2">
    <citation type="submission" date="2025-09" db="UniProtKB">
        <authorList>
            <consortium name="Ensembl"/>
        </authorList>
    </citation>
    <scope>IDENTIFICATION</scope>
</reference>
<dbReference type="SUPFAM" id="SSF64593">
    <property type="entry name" value="Intermediate filament protein, coiled coil region"/>
    <property type="match status" value="1"/>
</dbReference>
<evidence type="ECO:0000256" key="3">
    <source>
        <dbReference type="SAM" id="Coils"/>
    </source>
</evidence>
<name>A0A673WI16_SALTR</name>
<dbReference type="PANTHER" id="PTHR45652">
    <property type="entry name" value="GLIAL FIBRILLARY ACIDIC PROTEIN"/>
    <property type="match status" value="1"/>
</dbReference>
<feature type="coiled-coil region" evidence="3">
    <location>
        <begin position="329"/>
        <end position="395"/>
    </location>
</feature>
<feature type="domain" description="IF rod" evidence="4">
    <location>
        <begin position="103"/>
        <end position="423"/>
    </location>
</feature>
<dbReference type="PANTHER" id="PTHR45652:SF7">
    <property type="entry name" value="VIMENTIN-LIKE"/>
    <property type="match status" value="1"/>
</dbReference>
<sequence length="427" mass="47832">MAGPGWICPSGCLGVKRGGTGNLLQPAVRVPVSTMAMLRVSSYRRQFEEQWSRNGRSSGSCGGQYRSSAVKARGAAAEECSCDQLDFVTAKTLNKETLVRFAEDRSTIAALNDRFVALINMARCFEEDNEFLEAQICELEERMTSQQTTSTAVAVPEYSLGAVVERLRKDRDQSLFDVEELRRELECLQEQYEETVQQRTLIQLEQEDIGLEVDVVTADCLALREQVKIYEEQLAHMEAQHETTVQNMVAPVEGPAAAGRGVLEFCNPDIKSAIIDIKENYSQLAETIQCECRETGAVVAGAVVAIGAGKELAVARPAGVTGVGQITDVSELKKLIAELEKELAELEKCGEELEDEIEMKREAYVEEIFELECRIEEMREQQHDLQVQMREQCDDYEELLGQKMAREIEIAAYRGLVEEEDERLCYL</sequence>
<gene>
    <name evidence="5" type="primary">vimr2</name>
</gene>
<dbReference type="GO" id="GO:0005737">
    <property type="term" value="C:cytoplasm"/>
    <property type="evidence" value="ECO:0007669"/>
    <property type="project" value="TreeGrafter"/>
</dbReference>
<feature type="coiled-coil region" evidence="3">
    <location>
        <begin position="164"/>
        <end position="247"/>
    </location>
</feature>
<evidence type="ECO:0000313" key="6">
    <source>
        <dbReference type="Proteomes" id="UP000472277"/>
    </source>
</evidence>
<dbReference type="Gene3D" id="1.20.5.170">
    <property type="match status" value="1"/>
</dbReference>
<dbReference type="Ensembl" id="ENSSTUT00000009002.1">
    <property type="protein sequence ID" value="ENSSTUP00000008412.1"/>
    <property type="gene ID" value="ENSSTUG00000004157.1"/>
</dbReference>
<reference evidence="5" key="1">
    <citation type="submission" date="2025-08" db="UniProtKB">
        <authorList>
            <consortium name="Ensembl"/>
        </authorList>
    </citation>
    <scope>IDENTIFICATION</scope>
</reference>
<dbReference type="SMART" id="SM01391">
    <property type="entry name" value="Filament"/>
    <property type="match status" value="1"/>
</dbReference>
<proteinExistence type="predicted"/>
<evidence type="ECO:0000256" key="1">
    <source>
        <dbReference type="ARBA" id="ARBA00022754"/>
    </source>
</evidence>
<dbReference type="GeneTree" id="ENSGT00940000164536"/>
<organism evidence="5 6">
    <name type="scientific">Salmo trutta</name>
    <name type="common">Brown trout</name>
    <dbReference type="NCBI Taxonomy" id="8032"/>
    <lineage>
        <taxon>Eukaryota</taxon>
        <taxon>Metazoa</taxon>
        <taxon>Chordata</taxon>
        <taxon>Craniata</taxon>
        <taxon>Vertebrata</taxon>
        <taxon>Euteleostomi</taxon>
        <taxon>Actinopterygii</taxon>
        <taxon>Neopterygii</taxon>
        <taxon>Teleostei</taxon>
        <taxon>Protacanthopterygii</taxon>
        <taxon>Salmoniformes</taxon>
        <taxon>Salmonidae</taxon>
        <taxon>Salmoninae</taxon>
        <taxon>Salmo</taxon>
    </lineage>
</organism>
<dbReference type="InParanoid" id="A0A673WI16"/>
<keyword evidence="6" id="KW-1185">Reference proteome</keyword>
<evidence type="ECO:0000313" key="5">
    <source>
        <dbReference type="Ensembl" id="ENSSTUP00000008412.1"/>
    </source>
</evidence>
<dbReference type="GO" id="GO:0005200">
    <property type="term" value="F:structural constituent of cytoskeleton"/>
    <property type="evidence" value="ECO:0007669"/>
    <property type="project" value="TreeGrafter"/>
</dbReference>